<proteinExistence type="predicted"/>
<dbReference type="GO" id="GO:0032259">
    <property type="term" value="P:methylation"/>
    <property type="evidence" value="ECO:0007669"/>
    <property type="project" value="UniProtKB-KW"/>
</dbReference>
<evidence type="ECO:0000259" key="3">
    <source>
        <dbReference type="Pfam" id="PF05175"/>
    </source>
</evidence>
<evidence type="ECO:0000256" key="2">
    <source>
        <dbReference type="ARBA" id="ARBA00022679"/>
    </source>
</evidence>
<evidence type="ECO:0000313" key="4">
    <source>
        <dbReference type="EMBL" id="KGP89742.1"/>
    </source>
</evidence>
<evidence type="ECO:0000313" key="5">
    <source>
        <dbReference type="Proteomes" id="UP000030153"/>
    </source>
</evidence>
<dbReference type="PANTHER" id="PTHR47816">
    <property type="entry name" value="RIBOSOMAL RNA SMALL SUBUNIT METHYLTRANSFERASE C"/>
    <property type="match status" value="1"/>
</dbReference>
<reference evidence="4 5" key="1">
    <citation type="submission" date="2013-08" db="EMBL/GenBank/DDBJ databases">
        <title>Genome of Pontibacillus chungwhensis.</title>
        <authorList>
            <person name="Wang Q."/>
            <person name="Wang G."/>
        </authorList>
    </citation>
    <scope>NUCLEOTIDE SEQUENCE [LARGE SCALE GENOMIC DNA]</scope>
    <source>
        <strain evidence="4 5">BH030062</strain>
    </source>
</reference>
<feature type="domain" description="Methyltransferase small" evidence="3">
    <location>
        <begin position="28"/>
        <end position="196"/>
    </location>
</feature>
<name>A0A0A2UN82_9BACI</name>
<dbReference type="RefSeq" id="WP_036787603.1">
    <property type="nucleotide sequence ID" value="NZ_AVBG01000023.1"/>
</dbReference>
<dbReference type="Pfam" id="PF05175">
    <property type="entry name" value="MTS"/>
    <property type="match status" value="1"/>
</dbReference>
<protein>
    <submittedName>
        <fullName evidence="4">16S rRNA methyltransferase</fullName>
    </submittedName>
</protein>
<keyword evidence="5" id="KW-1185">Reference proteome</keyword>
<keyword evidence="2 4" id="KW-0808">Transferase</keyword>
<dbReference type="EMBL" id="AVBG01000023">
    <property type="protein sequence ID" value="KGP89742.1"/>
    <property type="molecule type" value="Genomic_DNA"/>
</dbReference>
<comment type="caution">
    <text evidence="4">The sequence shown here is derived from an EMBL/GenBank/DDBJ whole genome shotgun (WGS) entry which is preliminary data.</text>
</comment>
<dbReference type="GO" id="GO:0008757">
    <property type="term" value="F:S-adenosylmethionine-dependent methyltransferase activity"/>
    <property type="evidence" value="ECO:0007669"/>
    <property type="project" value="InterPro"/>
</dbReference>
<dbReference type="CDD" id="cd02440">
    <property type="entry name" value="AdoMet_MTases"/>
    <property type="match status" value="1"/>
</dbReference>
<dbReference type="AlphaFoldDB" id="A0A0A2UN82"/>
<dbReference type="InterPro" id="IPR046977">
    <property type="entry name" value="RsmC/RlmG"/>
</dbReference>
<accession>A0A0A2UN82</accession>
<dbReference type="PANTHER" id="PTHR47816:SF4">
    <property type="entry name" value="RIBOSOMAL RNA SMALL SUBUNIT METHYLTRANSFERASE C"/>
    <property type="match status" value="1"/>
</dbReference>
<gene>
    <name evidence="4" type="ORF">N780_09255</name>
</gene>
<dbReference type="SUPFAM" id="SSF53335">
    <property type="entry name" value="S-adenosyl-L-methionine-dependent methyltransferases"/>
    <property type="match status" value="1"/>
</dbReference>
<evidence type="ECO:0000256" key="1">
    <source>
        <dbReference type="ARBA" id="ARBA00022603"/>
    </source>
</evidence>
<keyword evidence="1 4" id="KW-0489">Methyltransferase</keyword>
<dbReference type="STRING" id="1385513.N780_09255"/>
<organism evidence="4 5">
    <name type="scientific">Pontibacillus chungwhensis BH030062</name>
    <dbReference type="NCBI Taxonomy" id="1385513"/>
    <lineage>
        <taxon>Bacteria</taxon>
        <taxon>Bacillati</taxon>
        <taxon>Bacillota</taxon>
        <taxon>Bacilli</taxon>
        <taxon>Bacillales</taxon>
        <taxon>Bacillaceae</taxon>
        <taxon>Pontibacillus</taxon>
    </lineage>
</organism>
<dbReference type="InterPro" id="IPR029063">
    <property type="entry name" value="SAM-dependent_MTases_sf"/>
</dbReference>
<dbReference type="Proteomes" id="UP000030153">
    <property type="component" value="Unassembled WGS sequence"/>
</dbReference>
<dbReference type="Gene3D" id="3.40.50.150">
    <property type="entry name" value="Vaccinia Virus protein VP39"/>
    <property type="match status" value="1"/>
</dbReference>
<dbReference type="InterPro" id="IPR007848">
    <property type="entry name" value="Small_mtfrase_dom"/>
</dbReference>
<sequence length="204" mass="22774">MAEHYYSRNPESKSAPKSWTFNLRGRTLNFSTDQGVFSKDEVDFGSRTLIETFAEPEINGEFLDLGCGYGPIGLSLALDFPDRKVVMVDVNERATQLAQNNAAKNNVKNADIIQSDQFSAIQHQSFAAIVTNPPIRAGKKVVHSMFDQSHRALLPGGELWVVIQKKQGAPSAKQHLEELFDQVTIEKKAKGYFILKAKKFDSEI</sequence>
<dbReference type="eggNOG" id="COG2813">
    <property type="taxonomic scope" value="Bacteria"/>
</dbReference>
<dbReference type="OrthoDB" id="9764961at2"/>